<dbReference type="Pfam" id="PF00412">
    <property type="entry name" value="LIM"/>
    <property type="match status" value="1"/>
</dbReference>
<dbReference type="SMART" id="SM00132">
    <property type="entry name" value="LIM"/>
    <property type="match status" value="1"/>
</dbReference>
<keyword evidence="12" id="KW-0521">NADP</keyword>
<keyword evidence="19" id="KW-0539">Nucleus</keyword>
<feature type="compositionally biased region" description="Low complexity" evidence="23">
    <location>
        <begin position="1612"/>
        <end position="1621"/>
    </location>
</feature>
<dbReference type="SUPFAM" id="SSF47576">
    <property type="entry name" value="Calponin-homology domain, CH-domain"/>
    <property type="match status" value="1"/>
</dbReference>
<feature type="region of interest" description="Disordered" evidence="23">
    <location>
        <begin position="641"/>
        <end position="682"/>
    </location>
</feature>
<evidence type="ECO:0000256" key="5">
    <source>
        <dbReference type="ARBA" id="ARBA00012709"/>
    </source>
</evidence>
<feature type="compositionally biased region" description="Pro residues" evidence="23">
    <location>
        <begin position="1346"/>
        <end position="1374"/>
    </location>
</feature>
<dbReference type="InterPro" id="IPR002938">
    <property type="entry name" value="FAD-bd"/>
</dbReference>
<dbReference type="Gene3D" id="2.10.110.10">
    <property type="entry name" value="Cysteine Rich Protein"/>
    <property type="match status" value="1"/>
</dbReference>
<feature type="compositionally biased region" description="Low complexity" evidence="23">
    <location>
        <begin position="1254"/>
        <end position="1269"/>
    </location>
</feature>
<keyword evidence="13" id="KW-0560">Oxidoreductase</keyword>
<feature type="domain" description="Calponin-homology (CH)" evidence="24">
    <location>
        <begin position="497"/>
        <end position="603"/>
    </location>
</feature>
<evidence type="ECO:0000313" key="28">
    <source>
        <dbReference type="Proteomes" id="UP000472270"/>
    </source>
</evidence>
<evidence type="ECO:0000256" key="18">
    <source>
        <dbReference type="ARBA" id="ARBA00023212"/>
    </source>
</evidence>
<dbReference type="Gene3D" id="3.50.50.60">
    <property type="entry name" value="FAD/NAD(P)-binding domain"/>
    <property type="match status" value="2"/>
</dbReference>
<comment type="cofactor">
    <cofactor evidence="1">
        <name>FAD</name>
        <dbReference type="ChEBI" id="CHEBI:57692"/>
    </cofactor>
</comment>
<keyword evidence="18" id="KW-0206">Cytoskeleton</keyword>
<keyword evidence="9 21" id="KW-0479">Metal-binding</keyword>
<dbReference type="InterPro" id="IPR022735">
    <property type="entry name" value="bMERB_dom"/>
</dbReference>
<evidence type="ECO:0000256" key="21">
    <source>
        <dbReference type="PROSITE-ProRule" id="PRU00125"/>
    </source>
</evidence>
<dbReference type="PROSITE" id="PS51848">
    <property type="entry name" value="BMERB"/>
    <property type="match status" value="1"/>
</dbReference>
<dbReference type="PROSITE" id="PS50023">
    <property type="entry name" value="LIM_DOMAIN_2"/>
    <property type="match status" value="1"/>
</dbReference>
<feature type="region of interest" description="Disordered" evidence="23">
    <location>
        <begin position="1103"/>
        <end position="1226"/>
    </location>
</feature>
<evidence type="ECO:0000256" key="2">
    <source>
        <dbReference type="ARBA" id="ARBA00004123"/>
    </source>
</evidence>
<feature type="compositionally biased region" description="Low complexity" evidence="23">
    <location>
        <begin position="1313"/>
        <end position="1323"/>
    </location>
</feature>
<dbReference type="GO" id="GO:0071949">
    <property type="term" value="F:FAD binding"/>
    <property type="evidence" value="ECO:0007669"/>
    <property type="project" value="InterPro"/>
</dbReference>
<dbReference type="GO" id="GO:0003779">
    <property type="term" value="F:actin binding"/>
    <property type="evidence" value="ECO:0007669"/>
    <property type="project" value="UniProtKB-KW"/>
</dbReference>
<keyword evidence="15 21" id="KW-0440">LIM domain</keyword>
<evidence type="ECO:0000256" key="20">
    <source>
        <dbReference type="ARBA" id="ARBA00049522"/>
    </source>
</evidence>
<feature type="coiled-coil region" evidence="22">
    <location>
        <begin position="1670"/>
        <end position="1723"/>
    </location>
</feature>
<dbReference type="InterPro" id="IPR057494">
    <property type="entry name" value="Rossman_Mical"/>
</dbReference>
<dbReference type="GO" id="GO:0005856">
    <property type="term" value="C:cytoskeleton"/>
    <property type="evidence" value="ECO:0007669"/>
    <property type="project" value="UniProtKB-SubCell"/>
</dbReference>
<evidence type="ECO:0000256" key="17">
    <source>
        <dbReference type="ARBA" id="ARBA00023203"/>
    </source>
</evidence>
<keyword evidence="6" id="KW-0268">Exocytosis</keyword>
<comment type="subcellular location">
    <subcellularLocation>
        <location evidence="3">Cytoplasm</location>
        <location evidence="3">Cytoskeleton</location>
    </subcellularLocation>
    <subcellularLocation>
        <location evidence="2">Nucleus</location>
    </subcellularLocation>
</comment>
<feature type="region of interest" description="Disordered" evidence="23">
    <location>
        <begin position="1241"/>
        <end position="1393"/>
    </location>
</feature>
<dbReference type="InterPro" id="IPR036872">
    <property type="entry name" value="CH_dom_sf"/>
</dbReference>
<feature type="compositionally biased region" description="Low complexity" evidence="23">
    <location>
        <begin position="1544"/>
        <end position="1554"/>
    </location>
</feature>
<keyword evidence="7" id="KW-0963">Cytoplasm</keyword>
<evidence type="ECO:0000256" key="1">
    <source>
        <dbReference type="ARBA" id="ARBA00001974"/>
    </source>
</evidence>
<keyword evidence="10" id="KW-0274">FAD</keyword>
<protein>
    <recommendedName>
        <fullName evidence="5">F-actin monooxygenase</fullName>
        <ecNumber evidence="5">1.14.13.225</ecNumber>
    </recommendedName>
</protein>
<dbReference type="GO" id="GO:0120501">
    <property type="term" value="F:F-actin monooxygenase activity"/>
    <property type="evidence" value="ECO:0007669"/>
    <property type="project" value="UniProtKB-EC"/>
</dbReference>
<evidence type="ECO:0000256" key="3">
    <source>
        <dbReference type="ARBA" id="ARBA00004245"/>
    </source>
</evidence>
<feature type="compositionally biased region" description="Acidic residues" evidence="23">
    <location>
        <begin position="985"/>
        <end position="995"/>
    </location>
</feature>
<dbReference type="FunFam" id="2.10.110.10:FF:000043">
    <property type="entry name" value="protein-methionine sulfoxide oxidase MICAL3 isoform X2"/>
    <property type="match status" value="1"/>
</dbReference>
<dbReference type="SMART" id="SM01203">
    <property type="entry name" value="DUF3585"/>
    <property type="match status" value="1"/>
</dbReference>
<evidence type="ECO:0000256" key="4">
    <source>
        <dbReference type="ARBA" id="ARBA00008223"/>
    </source>
</evidence>
<evidence type="ECO:0000256" key="13">
    <source>
        <dbReference type="ARBA" id="ARBA00023002"/>
    </source>
</evidence>
<dbReference type="InterPro" id="IPR036188">
    <property type="entry name" value="FAD/NAD-bd_sf"/>
</dbReference>
<feature type="compositionally biased region" description="Polar residues" evidence="23">
    <location>
        <begin position="1324"/>
        <end position="1344"/>
    </location>
</feature>
<dbReference type="PROSITE" id="PS50021">
    <property type="entry name" value="CH"/>
    <property type="match status" value="1"/>
</dbReference>
<feature type="region of interest" description="Disordered" evidence="23">
    <location>
        <begin position="1408"/>
        <end position="1670"/>
    </location>
</feature>
<dbReference type="Pfam" id="PF12130">
    <property type="entry name" value="bMERB_dom"/>
    <property type="match status" value="1"/>
</dbReference>
<dbReference type="Pfam" id="PF01494">
    <property type="entry name" value="FAD_binding_3"/>
    <property type="match status" value="1"/>
</dbReference>
<dbReference type="PANTHER" id="PTHR23167">
    <property type="entry name" value="CALPONIN HOMOLOGY DOMAIN-CONTAINING PROTEIN DDB_G0272472-RELATED"/>
    <property type="match status" value="1"/>
</dbReference>
<dbReference type="PROSITE" id="PS00478">
    <property type="entry name" value="LIM_DOMAIN_1"/>
    <property type="match status" value="1"/>
</dbReference>
<gene>
    <name evidence="27" type="primary">LOC107738415</name>
</gene>
<keyword evidence="11 21" id="KW-0862">Zinc</keyword>
<dbReference type="SUPFAM" id="SSF57716">
    <property type="entry name" value="Glucocorticoid receptor-like (DNA-binding domain)"/>
    <property type="match status" value="2"/>
</dbReference>
<dbReference type="GO" id="GO:0006887">
    <property type="term" value="P:exocytosis"/>
    <property type="evidence" value="ECO:0007669"/>
    <property type="project" value="UniProtKB-KW"/>
</dbReference>
<comment type="catalytic activity">
    <reaction evidence="20">
        <text>L-methionyl-[F-actin] + NADPH + O2 + H(+) = L-methionyl-(R)-S-oxide-[F-actin] + NADP(+) + H2O</text>
        <dbReference type="Rhea" id="RHEA:51308"/>
        <dbReference type="Rhea" id="RHEA-COMP:12953"/>
        <dbReference type="Rhea" id="RHEA-COMP:12956"/>
        <dbReference type="ChEBI" id="CHEBI:15377"/>
        <dbReference type="ChEBI" id="CHEBI:15378"/>
        <dbReference type="ChEBI" id="CHEBI:15379"/>
        <dbReference type="ChEBI" id="CHEBI:16044"/>
        <dbReference type="ChEBI" id="CHEBI:45764"/>
        <dbReference type="ChEBI" id="CHEBI:57783"/>
        <dbReference type="ChEBI" id="CHEBI:58349"/>
        <dbReference type="EC" id="1.14.13.225"/>
    </reaction>
</comment>
<evidence type="ECO:0000256" key="12">
    <source>
        <dbReference type="ARBA" id="ARBA00022857"/>
    </source>
</evidence>
<evidence type="ECO:0000256" key="6">
    <source>
        <dbReference type="ARBA" id="ARBA00022483"/>
    </source>
</evidence>
<feature type="compositionally biased region" description="Polar residues" evidence="23">
    <location>
        <begin position="1156"/>
        <end position="1172"/>
    </location>
</feature>
<sequence length="1869" mass="209408">MGDGGVNAVGEGVNQSHVLFDHFVQATTCKGTLKAFQELCDFLELKPNEYRVFYHKLKSKLNYWKAKALWAKLDKRASHKEYKKGRACANTKCLIIGAGPCGLRTAIELGFLGAKVVLLEKRDAFSRNNVLHLWPFTIHDLRGLGAKKFYGKFCAGAIDHISIRQLQLMLLKVALLLGIEIHVNVEFKGLIEPPEDQENERIGWRAEVHPKTHPVNELEFDVIIGADGRRNTLSGFKRKEFRGKLAIAITANFINRNTTAEAKVEEISGVAFIFNQKFFQDLREATGIDLENIVYYKDDTHYFVMTAKKQSLLEKGVILHVKEDFSTNHQLPKLDFAINHYGQPDVAMFDFTCMYASENAALVRQRNAHKLLVALVGDSLLEPFWPMGTGIARGFLAAMDAAWMVRSWAHGSSPLEVLAERESIYRLLPQTTPENVSKNFSQYSVDPTTRYPNISLHQVRPNQVRHLLDTGETRDLRVDMENVVNSSTPKLTRNESIVRSSKLLNWCQRQTERYRGVSVSDLTTCWKSGLALCALIHCYRPDLIDFDSLDEKDVEKNNQLAFDVAEKEFGISPIMTGKEMSVLVEPDKLSMVMYLSQFYEMFKDTVPPGGELYPEEKAALIASTKSPISFLSKLGQSIAISRKRNPKDKKEKELDGLGKRRKTSQAGQSEDEDLQRVNRDDRPSIATSLAERKIDSAAAVNNNNKVKVMATQLLAKFEENAPTQSTGLNYIFFVLTSCFVKVMKKPSRFFIEQWLLTHSLSPEQPFYPSDPQHQHYVKVYTGGVSSLAEQIANQLQAKDDPRPLLEKRDLGSLRKEFPQNIGGSDVCFFCRKRVYVMERLSAEGKFFHRSCFKCDYCGTTLRLSSYAFDVEDGKFYCKPHYCYRLSGLAQRKRPAPAAPAPVNAKVLTSLVSEFGEKSVNGVTEPSVAKRLKGTPERIELENYRLSMMREEELQEVPEETLAEHNLSSVLDKATDIEEGSSSSESDMEEEDEEPEAAGPSDLGGVPWKEAVELHAKLKGESDPGAAEDDDGLHDGDGEMDEDEEEEDEDEEEEEEEEESSDGKHRLSAGGFIVLVRVKDISPVILVKSPGARFFPEPYLFDNVKPNIPPSQSPDAKSPHSPAAQIVALSPICSQPVPQPQTKSLKSPVQPEPCACSPTSNPLSPICTQSQPCNEPPSPLSTSSPVRTQPVPAVTSTPLAKPASEKRTNEPLKDSVPEETPVKKTDLIEEFWLKSAEIRKSLGLSPLDRSKASVETPTPESSSPKSYTPEDLSEEQKPTFTGRSIIRRINITLEGQVISPVEPKSNGSEKKDLSSSSGLGLNGSVTTSQTVASDSYNNSDSTMLTPPSSPPPPPPNEDPPQPKPVVAPVPDPGTNPPVVMRVKDPNKPRREEVRKSFVECVDEIPFADDVEDTYDDRTPDTSGLEKFYTPPTSKVNREKPPLHLALAMENGKPNIPGGVSRTAKGPQHFSPEAKEIAEERMRAREKSVKSQALKDAMSKQLTKMKESDAAKGAVAKVAWNVPETTGKNKKQSNTPKDSAVKALDSVTSSESSTGGKSKKRSSLFSPRKNKKEKKAKNERLSGTEETPPKHKSLWKAVFSGYKKDKKKKDDKSCPSTPSSSTTEDSGKKKESPLDRRNLSFSEDSDLSFDDVLERSSQKSKGDKTYTEEELNAKLTRRVQKAARRQAKQEELKRLHRAQIIQRQLEQVEEKQRQLEERGVAVEKALRGEAVEPYVGTPRRRVLYLCPCCAPEGMGKKDDPKLMQEWFKLVQEKNALVRYESELMIFARELELEDRQSRLQQELRERMAVDDHLKTEEELAEEKQILNEMLEVVEQRDSLVALLEEQRLREKEEDKDLESVMLSKGFNLNWA</sequence>
<evidence type="ECO:0000256" key="9">
    <source>
        <dbReference type="ARBA" id="ARBA00022723"/>
    </source>
</evidence>
<dbReference type="SUPFAM" id="SSF51905">
    <property type="entry name" value="FAD/NAD(P)-binding domain"/>
    <property type="match status" value="1"/>
</dbReference>
<dbReference type="FunFam" id="1.10.418.10:FF:000026">
    <property type="entry name" value="protein-methionine sulfoxide oxidase MICAL3 isoform X1"/>
    <property type="match status" value="1"/>
</dbReference>
<keyword evidence="14" id="KW-0503">Monooxygenase</keyword>
<evidence type="ECO:0000256" key="22">
    <source>
        <dbReference type="SAM" id="Coils"/>
    </source>
</evidence>
<evidence type="ECO:0000256" key="8">
    <source>
        <dbReference type="ARBA" id="ARBA00022630"/>
    </source>
</evidence>
<reference evidence="27" key="1">
    <citation type="submission" date="2025-08" db="UniProtKB">
        <authorList>
            <consortium name="Ensembl"/>
        </authorList>
    </citation>
    <scope>IDENTIFICATION</scope>
</reference>
<keyword evidence="16 22" id="KW-0175">Coiled coil</keyword>
<feature type="compositionally biased region" description="Basic and acidic residues" evidence="23">
    <location>
        <begin position="1380"/>
        <end position="1393"/>
    </location>
</feature>
<dbReference type="InterPro" id="IPR050540">
    <property type="entry name" value="F-actin_Monoox_Mical"/>
</dbReference>
<dbReference type="GO" id="GO:0005634">
    <property type="term" value="C:nucleus"/>
    <property type="evidence" value="ECO:0007669"/>
    <property type="project" value="UniProtKB-SubCell"/>
</dbReference>
<dbReference type="GO" id="GO:0046872">
    <property type="term" value="F:metal ion binding"/>
    <property type="evidence" value="ECO:0007669"/>
    <property type="project" value="UniProtKB-KW"/>
</dbReference>
<dbReference type="PRINTS" id="PR00420">
    <property type="entry name" value="RNGMNOXGNASE"/>
</dbReference>
<dbReference type="Ensembl" id="ENSSRHT00000016253.1">
    <property type="protein sequence ID" value="ENSSRHP00000015730.1"/>
    <property type="gene ID" value="ENSSRHG00000007824.1"/>
</dbReference>
<feature type="compositionally biased region" description="Basic and acidic residues" evidence="23">
    <location>
        <begin position="1650"/>
        <end position="1665"/>
    </location>
</feature>
<evidence type="ECO:0000256" key="14">
    <source>
        <dbReference type="ARBA" id="ARBA00023033"/>
    </source>
</evidence>
<dbReference type="PANTHER" id="PTHR23167:SF51">
    <property type="entry name" value="[F-ACTIN]-MONOOXYGENASE MICAL3"/>
    <property type="match status" value="1"/>
</dbReference>
<feature type="domain" description="BMERB" evidence="26">
    <location>
        <begin position="1686"/>
        <end position="1857"/>
    </location>
</feature>
<evidence type="ECO:0000313" key="27">
    <source>
        <dbReference type="Ensembl" id="ENSSRHP00000015730.1"/>
    </source>
</evidence>
<evidence type="ECO:0000259" key="24">
    <source>
        <dbReference type="PROSITE" id="PS50021"/>
    </source>
</evidence>
<evidence type="ECO:0000259" key="26">
    <source>
        <dbReference type="PROSITE" id="PS51848"/>
    </source>
</evidence>
<dbReference type="InterPro" id="IPR001781">
    <property type="entry name" value="Znf_LIM"/>
</dbReference>
<dbReference type="Pfam" id="PF00307">
    <property type="entry name" value="CH"/>
    <property type="match status" value="1"/>
</dbReference>
<organism evidence="27 28">
    <name type="scientific">Sinocyclocheilus rhinocerous</name>
    <dbReference type="NCBI Taxonomy" id="307959"/>
    <lineage>
        <taxon>Eukaryota</taxon>
        <taxon>Metazoa</taxon>
        <taxon>Chordata</taxon>
        <taxon>Craniata</taxon>
        <taxon>Vertebrata</taxon>
        <taxon>Euteleostomi</taxon>
        <taxon>Actinopterygii</taxon>
        <taxon>Neopterygii</taxon>
        <taxon>Teleostei</taxon>
        <taxon>Ostariophysi</taxon>
        <taxon>Cypriniformes</taxon>
        <taxon>Cyprinidae</taxon>
        <taxon>Cyprininae</taxon>
        <taxon>Sinocyclocheilus</taxon>
    </lineage>
</organism>
<feature type="region of interest" description="Disordered" evidence="23">
    <location>
        <begin position="1017"/>
        <end position="1068"/>
    </location>
</feature>
<evidence type="ECO:0000256" key="15">
    <source>
        <dbReference type="ARBA" id="ARBA00023038"/>
    </source>
</evidence>
<feature type="compositionally biased region" description="Basic residues" evidence="23">
    <location>
        <begin position="1555"/>
        <end position="1573"/>
    </location>
</feature>
<evidence type="ECO:0000256" key="19">
    <source>
        <dbReference type="ARBA" id="ARBA00023242"/>
    </source>
</evidence>
<dbReference type="CDD" id="cd09439">
    <property type="entry name" value="LIM_Mical"/>
    <property type="match status" value="1"/>
</dbReference>
<evidence type="ECO:0000259" key="25">
    <source>
        <dbReference type="PROSITE" id="PS50023"/>
    </source>
</evidence>
<keyword evidence="28" id="KW-1185">Reference proteome</keyword>
<accession>A0A673GQJ0</accession>
<dbReference type="SMART" id="SM00033">
    <property type="entry name" value="CH"/>
    <property type="match status" value="1"/>
</dbReference>
<dbReference type="Gene3D" id="1.10.418.10">
    <property type="entry name" value="Calponin-like domain"/>
    <property type="match status" value="1"/>
</dbReference>
<feature type="compositionally biased region" description="Basic and acidic residues" evidence="23">
    <location>
        <begin position="1202"/>
        <end position="1226"/>
    </location>
</feature>
<feature type="region of interest" description="Disordered" evidence="23">
    <location>
        <begin position="952"/>
        <end position="1005"/>
    </location>
</feature>
<feature type="compositionally biased region" description="Basic and acidic residues" evidence="23">
    <location>
        <begin position="1623"/>
        <end position="1636"/>
    </location>
</feature>
<feature type="compositionally biased region" description="Basic and acidic residues" evidence="23">
    <location>
        <begin position="1574"/>
        <end position="1587"/>
    </location>
</feature>
<feature type="compositionally biased region" description="Basic and acidic residues" evidence="23">
    <location>
        <begin position="1470"/>
        <end position="1487"/>
    </location>
</feature>
<feature type="compositionally biased region" description="Basic and acidic residues" evidence="23">
    <location>
        <begin position="648"/>
        <end position="658"/>
    </location>
</feature>
<proteinExistence type="inferred from homology"/>
<dbReference type="Proteomes" id="UP000472270">
    <property type="component" value="Unassembled WGS sequence"/>
</dbReference>
<keyword evidence="8" id="KW-0285">Flavoprotein</keyword>
<evidence type="ECO:0000256" key="7">
    <source>
        <dbReference type="ARBA" id="ARBA00022490"/>
    </source>
</evidence>
<evidence type="ECO:0000256" key="16">
    <source>
        <dbReference type="ARBA" id="ARBA00023054"/>
    </source>
</evidence>
<evidence type="ECO:0000256" key="23">
    <source>
        <dbReference type="SAM" id="MobiDB-lite"/>
    </source>
</evidence>
<dbReference type="EC" id="1.14.13.225" evidence="5"/>
<dbReference type="Pfam" id="PF25413">
    <property type="entry name" value="Rossman_Mical"/>
    <property type="match status" value="1"/>
</dbReference>
<evidence type="ECO:0000256" key="10">
    <source>
        <dbReference type="ARBA" id="ARBA00022827"/>
    </source>
</evidence>
<keyword evidence="17" id="KW-0009">Actin-binding</keyword>
<feature type="domain" description="LIM zinc-binding" evidence="25">
    <location>
        <begin position="825"/>
        <end position="887"/>
    </location>
</feature>
<name>A0A673GQJ0_9TELE</name>
<dbReference type="InterPro" id="IPR001715">
    <property type="entry name" value="CH_dom"/>
</dbReference>
<reference evidence="27" key="2">
    <citation type="submission" date="2025-09" db="UniProtKB">
        <authorList>
            <consortium name="Ensembl"/>
        </authorList>
    </citation>
    <scope>IDENTIFICATION</scope>
</reference>
<feature type="compositionally biased region" description="Acidic residues" evidence="23">
    <location>
        <begin position="1025"/>
        <end position="1059"/>
    </location>
</feature>
<comment type="similarity">
    <text evidence="4">Belongs to the Mical family.</text>
</comment>
<evidence type="ECO:0000256" key="11">
    <source>
        <dbReference type="ARBA" id="ARBA00022833"/>
    </source>
</evidence>